<dbReference type="GeneID" id="63853256"/>
<dbReference type="AlphaFoldDB" id="A0A9P4L812"/>
<accession>A0A9P4L812</accession>
<sequence>MTTYYQYGMEGLITASTVDPVSQYAHEYLGHDMIECEGDIVGTFLARRRAIVYPAYASQQADHLQVPTLQGQGQQCGGGGVPDRSHQDCGFGEGYDSPNYAGNSKFDYPRIMSHVDWTRCSGSERQYPDPEHIRHFHTLHSLLPYIQPERKLNSLDGPVMEIVEQDTGFTFAYSVPKKLLVLFLGRQIVMKFMKTVERQDNENWRGPPICQELHLPRGQTSKIAIKIIVSWMLRACKYHTMEIMKTVQIPKNTFAACSLAQTMTLLGLHKDASRVDMYISQNHFVKPIFAVELETLWNCLGEHNRYVYAAIKVVGKRLQAYDNGQSRELPDADKMLALLEKDLSLNARVRDPELNERYQPVFGTEWMKRLGNIVSTNESAEDLNGINKIEIPRQMGKGTQLANSQNNILPNTTPKTNHRVGVLGIVSETNLSTYDGLSTNRKENRKEMGW</sequence>
<evidence type="ECO:0000313" key="1">
    <source>
        <dbReference type="EMBL" id="KAF1844849.1"/>
    </source>
</evidence>
<evidence type="ECO:0000313" key="2">
    <source>
        <dbReference type="Proteomes" id="UP000800039"/>
    </source>
</evidence>
<dbReference type="Proteomes" id="UP000800039">
    <property type="component" value="Unassembled WGS sequence"/>
</dbReference>
<dbReference type="RefSeq" id="XP_040787412.1">
    <property type="nucleotide sequence ID" value="XM_040936005.1"/>
</dbReference>
<protein>
    <submittedName>
        <fullName evidence="1">Uncharacterized protein</fullName>
    </submittedName>
</protein>
<gene>
    <name evidence="1" type="ORF">K460DRAFT_394648</name>
</gene>
<keyword evidence="2" id="KW-1185">Reference proteome</keyword>
<name>A0A9P4L812_9PLEO</name>
<dbReference type="EMBL" id="ML976616">
    <property type="protein sequence ID" value="KAF1844849.1"/>
    <property type="molecule type" value="Genomic_DNA"/>
</dbReference>
<reference evidence="1" key="1">
    <citation type="submission" date="2020-01" db="EMBL/GenBank/DDBJ databases">
        <authorList>
            <consortium name="DOE Joint Genome Institute"/>
            <person name="Haridas S."/>
            <person name="Albert R."/>
            <person name="Binder M."/>
            <person name="Bloem J."/>
            <person name="Labutti K."/>
            <person name="Salamov A."/>
            <person name="Andreopoulos B."/>
            <person name="Baker S.E."/>
            <person name="Barry K."/>
            <person name="Bills G."/>
            <person name="Bluhm B.H."/>
            <person name="Cannon C."/>
            <person name="Castanera R."/>
            <person name="Culley D.E."/>
            <person name="Daum C."/>
            <person name="Ezra D."/>
            <person name="Gonzalez J.B."/>
            <person name="Henrissat B."/>
            <person name="Kuo A."/>
            <person name="Liang C."/>
            <person name="Lipzen A."/>
            <person name="Lutzoni F."/>
            <person name="Magnuson J."/>
            <person name="Mondo S."/>
            <person name="Nolan M."/>
            <person name="Ohm R."/>
            <person name="Pangilinan J."/>
            <person name="Park H.-J."/>
            <person name="Ramirez L."/>
            <person name="Alfaro M."/>
            <person name="Sun H."/>
            <person name="Tritt A."/>
            <person name="Yoshinaga Y."/>
            <person name="Zwiers L.-H."/>
            <person name="Turgeon B.G."/>
            <person name="Goodwin S.B."/>
            <person name="Spatafora J.W."/>
            <person name="Crous P.W."/>
            <person name="Grigoriev I.V."/>
        </authorList>
    </citation>
    <scope>NUCLEOTIDE SEQUENCE</scope>
    <source>
        <strain evidence="1">CBS 394.84</strain>
    </source>
</reference>
<proteinExistence type="predicted"/>
<dbReference type="OrthoDB" id="3793524at2759"/>
<comment type="caution">
    <text evidence="1">The sequence shown here is derived from an EMBL/GenBank/DDBJ whole genome shotgun (WGS) entry which is preliminary data.</text>
</comment>
<organism evidence="1 2">
    <name type="scientific">Cucurbitaria berberidis CBS 394.84</name>
    <dbReference type="NCBI Taxonomy" id="1168544"/>
    <lineage>
        <taxon>Eukaryota</taxon>
        <taxon>Fungi</taxon>
        <taxon>Dikarya</taxon>
        <taxon>Ascomycota</taxon>
        <taxon>Pezizomycotina</taxon>
        <taxon>Dothideomycetes</taxon>
        <taxon>Pleosporomycetidae</taxon>
        <taxon>Pleosporales</taxon>
        <taxon>Pleosporineae</taxon>
        <taxon>Cucurbitariaceae</taxon>
        <taxon>Cucurbitaria</taxon>
    </lineage>
</organism>